<dbReference type="SUPFAM" id="SSF52047">
    <property type="entry name" value="RNI-like"/>
    <property type="match status" value="1"/>
</dbReference>
<dbReference type="EMBL" id="BPVZ01000144">
    <property type="protein sequence ID" value="GKV40744.1"/>
    <property type="molecule type" value="Genomic_DNA"/>
</dbReference>
<dbReference type="InterPro" id="IPR053781">
    <property type="entry name" value="F-box_AtFBL13-like"/>
</dbReference>
<dbReference type="Gene3D" id="1.20.1280.50">
    <property type="match status" value="1"/>
</dbReference>
<dbReference type="AlphaFoldDB" id="A0AAV5LTH0"/>
<dbReference type="Pfam" id="PF00646">
    <property type="entry name" value="F-box"/>
    <property type="match status" value="1"/>
</dbReference>
<evidence type="ECO:0000313" key="2">
    <source>
        <dbReference type="EMBL" id="GKV40744.1"/>
    </source>
</evidence>
<evidence type="ECO:0000259" key="1">
    <source>
        <dbReference type="PROSITE" id="PS50181"/>
    </source>
</evidence>
<dbReference type="InterPro" id="IPR001810">
    <property type="entry name" value="F-box_dom"/>
</dbReference>
<feature type="domain" description="F-box" evidence="1">
    <location>
        <begin position="17"/>
        <end position="70"/>
    </location>
</feature>
<gene>
    <name evidence="2" type="ORF">SLEP1_g48349</name>
</gene>
<protein>
    <recommendedName>
        <fullName evidence="1">F-box domain-containing protein</fullName>
    </recommendedName>
</protein>
<name>A0AAV5LTH0_9ROSI</name>
<organism evidence="2 3">
    <name type="scientific">Rubroshorea leprosula</name>
    <dbReference type="NCBI Taxonomy" id="152421"/>
    <lineage>
        <taxon>Eukaryota</taxon>
        <taxon>Viridiplantae</taxon>
        <taxon>Streptophyta</taxon>
        <taxon>Embryophyta</taxon>
        <taxon>Tracheophyta</taxon>
        <taxon>Spermatophyta</taxon>
        <taxon>Magnoliopsida</taxon>
        <taxon>eudicotyledons</taxon>
        <taxon>Gunneridae</taxon>
        <taxon>Pentapetalae</taxon>
        <taxon>rosids</taxon>
        <taxon>malvids</taxon>
        <taxon>Malvales</taxon>
        <taxon>Dipterocarpaceae</taxon>
        <taxon>Rubroshorea</taxon>
    </lineage>
</organism>
<dbReference type="SUPFAM" id="SSF81383">
    <property type="entry name" value="F-box domain"/>
    <property type="match status" value="1"/>
</dbReference>
<dbReference type="CDD" id="cd22160">
    <property type="entry name" value="F-box_AtFBL13-like"/>
    <property type="match status" value="1"/>
</dbReference>
<keyword evidence="3" id="KW-1185">Reference proteome</keyword>
<sequence length="389" mass="44374">MDNTYTKKTKWHEETQMDRLSDLPDCLLHHILSFMDSKYAVQTCILSKRWVSVWTHLPVLKLDSKFFNRVGNFRSFISQVLDHCETSNILTLSICSPRKNLARSLVDKIISFAVSHSVQELDLSLKYPIGELQNVFRCQSLRFLKLDLLCGLPLPLPNSISLASLKTLILCKVRLKSENHCFDLFSSCLDLQNIVLDHVFLTISDIFNISASALVSLTISKIIFYVAKDAKIMYYAPIKDRKVVITAPRLTSFSFTCYRPMSLSMDNSPLLENVNLSMSHDDLSDTQEEGSFMFLIEMLRQLGNARSLTVTLGLVKFLSQHSRLLEEQPFPFSKLESLKVLRGRQSCKKIPPNVLNFLVQGSPMAEELLRMFQKVCKTEKCLTAISLQC</sequence>
<accession>A0AAV5LTH0</accession>
<evidence type="ECO:0000313" key="3">
    <source>
        <dbReference type="Proteomes" id="UP001054252"/>
    </source>
</evidence>
<proteinExistence type="predicted"/>
<reference evidence="2 3" key="1">
    <citation type="journal article" date="2021" name="Commun. Biol.">
        <title>The genome of Shorea leprosula (Dipterocarpaceae) highlights the ecological relevance of drought in aseasonal tropical rainforests.</title>
        <authorList>
            <person name="Ng K.K.S."/>
            <person name="Kobayashi M.J."/>
            <person name="Fawcett J.A."/>
            <person name="Hatakeyama M."/>
            <person name="Paape T."/>
            <person name="Ng C.H."/>
            <person name="Ang C.C."/>
            <person name="Tnah L.H."/>
            <person name="Lee C.T."/>
            <person name="Nishiyama T."/>
            <person name="Sese J."/>
            <person name="O'Brien M.J."/>
            <person name="Copetti D."/>
            <person name="Mohd Noor M.I."/>
            <person name="Ong R.C."/>
            <person name="Putra M."/>
            <person name="Sireger I.Z."/>
            <person name="Indrioko S."/>
            <person name="Kosugi Y."/>
            <person name="Izuno A."/>
            <person name="Isagi Y."/>
            <person name="Lee S.L."/>
            <person name="Shimizu K.K."/>
        </authorList>
    </citation>
    <scope>NUCLEOTIDE SEQUENCE [LARGE SCALE GENOMIC DNA]</scope>
    <source>
        <strain evidence="2">214</strain>
    </source>
</reference>
<dbReference type="InterPro" id="IPR036047">
    <property type="entry name" value="F-box-like_dom_sf"/>
</dbReference>
<dbReference type="PANTHER" id="PTHR34223:SF51">
    <property type="entry name" value="OS06G0556300 PROTEIN"/>
    <property type="match status" value="1"/>
</dbReference>
<dbReference type="InterPro" id="IPR053197">
    <property type="entry name" value="F-box_SCFL_complex_component"/>
</dbReference>
<comment type="caution">
    <text evidence="2">The sequence shown here is derived from an EMBL/GenBank/DDBJ whole genome shotgun (WGS) entry which is preliminary data.</text>
</comment>
<dbReference type="PANTHER" id="PTHR34223">
    <property type="entry name" value="OS11G0201299 PROTEIN"/>
    <property type="match status" value="1"/>
</dbReference>
<dbReference type="PROSITE" id="PS50181">
    <property type="entry name" value="FBOX"/>
    <property type="match status" value="1"/>
</dbReference>
<dbReference type="Proteomes" id="UP001054252">
    <property type="component" value="Unassembled WGS sequence"/>
</dbReference>